<evidence type="ECO:0000313" key="2">
    <source>
        <dbReference type="EMBL" id="PNR59943.1"/>
    </source>
</evidence>
<organism evidence="2">
    <name type="scientific">Physcomitrium patens</name>
    <name type="common">Spreading-leaved earth moss</name>
    <name type="synonym">Physcomitrella patens</name>
    <dbReference type="NCBI Taxonomy" id="3218"/>
    <lineage>
        <taxon>Eukaryota</taxon>
        <taxon>Viridiplantae</taxon>
        <taxon>Streptophyta</taxon>
        <taxon>Embryophyta</taxon>
        <taxon>Bryophyta</taxon>
        <taxon>Bryophytina</taxon>
        <taxon>Bryopsida</taxon>
        <taxon>Funariidae</taxon>
        <taxon>Funariales</taxon>
        <taxon>Funariaceae</taxon>
        <taxon>Physcomitrium</taxon>
    </lineage>
</organism>
<reference evidence="2 4" key="1">
    <citation type="journal article" date="2008" name="Science">
        <title>The Physcomitrella genome reveals evolutionary insights into the conquest of land by plants.</title>
        <authorList>
            <person name="Rensing S."/>
            <person name="Lang D."/>
            <person name="Zimmer A."/>
            <person name="Terry A."/>
            <person name="Salamov A."/>
            <person name="Shapiro H."/>
            <person name="Nishiyama T."/>
            <person name="Perroud P.-F."/>
            <person name="Lindquist E."/>
            <person name="Kamisugi Y."/>
            <person name="Tanahashi T."/>
            <person name="Sakakibara K."/>
            <person name="Fujita T."/>
            <person name="Oishi K."/>
            <person name="Shin-I T."/>
            <person name="Kuroki Y."/>
            <person name="Toyoda A."/>
            <person name="Suzuki Y."/>
            <person name="Hashimoto A."/>
            <person name="Yamaguchi K."/>
            <person name="Sugano A."/>
            <person name="Kohara Y."/>
            <person name="Fujiyama A."/>
            <person name="Anterola A."/>
            <person name="Aoki S."/>
            <person name="Ashton N."/>
            <person name="Barbazuk W.B."/>
            <person name="Barker E."/>
            <person name="Bennetzen J."/>
            <person name="Bezanilla M."/>
            <person name="Blankenship R."/>
            <person name="Cho S.H."/>
            <person name="Dutcher S."/>
            <person name="Estelle M."/>
            <person name="Fawcett J.A."/>
            <person name="Gundlach H."/>
            <person name="Hanada K."/>
            <person name="Heyl A."/>
            <person name="Hicks K.A."/>
            <person name="Hugh J."/>
            <person name="Lohr M."/>
            <person name="Mayer K."/>
            <person name="Melkozernov A."/>
            <person name="Murata T."/>
            <person name="Nelson D."/>
            <person name="Pils B."/>
            <person name="Prigge M."/>
            <person name="Reiss B."/>
            <person name="Renner T."/>
            <person name="Rombauts S."/>
            <person name="Rushton P."/>
            <person name="Sanderfoot A."/>
            <person name="Schween G."/>
            <person name="Shiu S.-H."/>
            <person name="Stueber K."/>
            <person name="Theodoulou F.L."/>
            <person name="Tu H."/>
            <person name="Van de Peer Y."/>
            <person name="Verrier P.J."/>
            <person name="Waters E."/>
            <person name="Wood A."/>
            <person name="Yang L."/>
            <person name="Cove D."/>
            <person name="Cuming A."/>
            <person name="Hasebe M."/>
            <person name="Lucas S."/>
            <person name="Mishler D.B."/>
            <person name="Reski R."/>
            <person name="Grigoriev I."/>
            <person name="Quatrano R.S."/>
            <person name="Boore J.L."/>
        </authorList>
    </citation>
    <scope>NUCLEOTIDE SEQUENCE [LARGE SCALE GENOMIC DNA]</scope>
    <source>
        <strain evidence="3 4">cv. Gransden 2004</strain>
    </source>
</reference>
<dbReference type="Gramene" id="Pp3c2_15855V3.1">
    <property type="protein sequence ID" value="Pp3c2_15855V3.1"/>
    <property type="gene ID" value="Pp3c2_15855"/>
</dbReference>
<dbReference type="EnsemblPlants" id="Pp3c2_15855V3.1">
    <property type="protein sequence ID" value="Pp3c2_15855V3.1"/>
    <property type="gene ID" value="Pp3c2_15855"/>
</dbReference>
<evidence type="ECO:0000313" key="3">
    <source>
        <dbReference type="EnsemblPlants" id="Pp3c2_15855V3.1"/>
    </source>
</evidence>
<protein>
    <submittedName>
        <fullName evidence="2 3">Uncharacterized protein</fullName>
    </submittedName>
</protein>
<evidence type="ECO:0000313" key="4">
    <source>
        <dbReference type="Proteomes" id="UP000006727"/>
    </source>
</evidence>
<dbReference type="AlphaFoldDB" id="A0A2K1L1P4"/>
<feature type="compositionally biased region" description="Pro residues" evidence="1">
    <location>
        <begin position="31"/>
        <end position="51"/>
    </location>
</feature>
<sequence length="189" mass="20556">MVYDIPSAADANLPEPTLENPNPSWSNPPLNVSPPPPTAPPPLCRPPPLQNPPESAMPLHGSPLTSEFTDTKPPPLSYHPRHHSNSTTSPNPHTLHLHHNSIVSAAPTKEKNEGGGETRNEGKLELRLYPKLQLLPSQGILENKHDPAASTTLTITRKNFCSLARALLVRRLCTVLRPLTNCLSSDPCL</sequence>
<dbReference type="EMBL" id="ABEU02000002">
    <property type="protein sequence ID" value="PNR59943.1"/>
    <property type="molecule type" value="Genomic_DNA"/>
</dbReference>
<keyword evidence="4" id="KW-1185">Reference proteome</keyword>
<gene>
    <name evidence="2" type="ORF">PHYPA_002735</name>
</gene>
<reference evidence="3" key="3">
    <citation type="submission" date="2020-12" db="UniProtKB">
        <authorList>
            <consortium name="EnsemblPlants"/>
        </authorList>
    </citation>
    <scope>IDENTIFICATION</scope>
</reference>
<reference evidence="2 4" key="2">
    <citation type="journal article" date="2018" name="Plant J.">
        <title>The Physcomitrella patens chromosome-scale assembly reveals moss genome structure and evolution.</title>
        <authorList>
            <person name="Lang D."/>
            <person name="Ullrich K.K."/>
            <person name="Murat F."/>
            <person name="Fuchs J."/>
            <person name="Jenkins J."/>
            <person name="Haas F.B."/>
            <person name="Piednoel M."/>
            <person name="Gundlach H."/>
            <person name="Van Bel M."/>
            <person name="Meyberg R."/>
            <person name="Vives C."/>
            <person name="Morata J."/>
            <person name="Symeonidi A."/>
            <person name="Hiss M."/>
            <person name="Muchero W."/>
            <person name="Kamisugi Y."/>
            <person name="Saleh O."/>
            <person name="Blanc G."/>
            <person name="Decker E.L."/>
            <person name="van Gessel N."/>
            <person name="Grimwood J."/>
            <person name="Hayes R.D."/>
            <person name="Graham S.W."/>
            <person name="Gunter L.E."/>
            <person name="McDaniel S.F."/>
            <person name="Hoernstein S.N.W."/>
            <person name="Larsson A."/>
            <person name="Li F.W."/>
            <person name="Perroud P.F."/>
            <person name="Phillips J."/>
            <person name="Ranjan P."/>
            <person name="Rokshar D.S."/>
            <person name="Rothfels C.J."/>
            <person name="Schneider L."/>
            <person name="Shu S."/>
            <person name="Stevenson D.W."/>
            <person name="Thummler F."/>
            <person name="Tillich M."/>
            <person name="Villarreal Aguilar J.C."/>
            <person name="Widiez T."/>
            <person name="Wong G.K."/>
            <person name="Wymore A."/>
            <person name="Zhang Y."/>
            <person name="Zimmer A.D."/>
            <person name="Quatrano R.S."/>
            <person name="Mayer K.F.X."/>
            <person name="Goodstein D."/>
            <person name="Casacuberta J.M."/>
            <person name="Vandepoele K."/>
            <person name="Reski R."/>
            <person name="Cuming A.C."/>
            <person name="Tuskan G.A."/>
            <person name="Maumus F."/>
            <person name="Salse J."/>
            <person name="Schmutz J."/>
            <person name="Rensing S.A."/>
        </authorList>
    </citation>
    <scope>NUCLEOTIDE SEQUENCE [LARGE SCALE GENOMIC DNA]</scope>
    <source>
        <strain evidence="3 4">cv. Gransden 2004</strain>
    </source>
</reference>
<feature type="region of interest" description="Disordered" evidence="1">
    <location>
        <begin position="1"/>
        <end position="91"/>
    </location>
</feature>
<dbReference type="InParanoid" id="A0A2K1L1P4"/>
<evidence type="ECO:0000256" key="1">
    <source>
        <dbReference type="SAM" id="MobiDB-lite"/>
    </source>
</evidence>
<name>A0A2K1L1P4_PHYPA</name>
<dbReference type="Proteomes" id="UP000006727">
    <property type="component" value="Chromosome 2"/>
</dbReference>
<accession>A0A2K1L1P4</accession>
<proteinExistence type="predicted"/>
<feature type="compositionally biased region" description="Low complexity" evidence="1">
    <location>
        <begin position="12"/>
        <end position="30"/>
    </location>
</feature>